<keyword evidence="1" id="KW-1133">Transmembrane helix</keyword>
<feature type="transmembrane region" description="Helical" evidence="1">
    <location>
        <begin position="158"/>
        <end position="181"/>
    </location>
</feature>
<evidence type="ECO:0000256" key="1">
    <source>
        <dbReference type="SAM" id="Phobius"/>
    </source>
</evidence>
<reference evidence="2 3" key="1">
    <citation type="journal article" date="2014" name="Environ. Microbiol.">
        <title>The nitrate-ammonifying and nosZ-carrying bacterium Bacillus vireti is a potent source and sink for nitric and nitrous oxide under high nitrate conditions.</title>
        <authorList>
            <person name="Mania D."/>
            <person name="Heylen K."/>
            <person name="van Spanning R.J."/>
            <person name="Frostegard A."/>
        </authorList>
    </citation>
    <scope>NUCLEOTIDE SEQUENCE [LARGE SCALE GENOMIC DNA]</scope>
    <source>
        <strain evidence="2 3">LMG 21834</strain>
    </source>
</reference>
<keyword evidence="1" id="KW-0472">Membrane</keyword>
<feature type="transmembrane region" description="Helical" evidence="1">
    <location>
        <begin position="272"/>
        <end position="292"/>
    </location>
</feature>
<feature type="transmembrane region" description="Helical" evidence="1">
    <location>
        <begin position="229"/>
        <end position="251"/>
    </location>
</feature>
<dbReference type="Gene3D" id="1.10.4160.10">
    <property type="entry name" value="Hydantoin permease"/>
    <property type="match status" value="1"/>
</dbReference>
<dbReference type="GO" id="GO:0005886">
    <property type="term" value="C:plasma membrane"/>
    <property type="evidence" value="ECO:0007669"/>
    <property type="project" value="TreeGrafter"/>
</dbReference>
<organism evidence="2 3">
    <name type="scientific">Neobacillus vireti LMG 21834</name>
    <dbReference type="NCBI Taxonomy" id="1131730"/>
    <lineage>
        <taxon>Bacteria</taxon>
        <taxon>Bacillati</taxon>
        <taxon>Bacillota</taxon>
        <taxon>Bacilli</taxon>
        <taxon>Bacillales</taxon>
        <taxon>Bacillaceae</taxon>
        <taxon>Neobacillus</taxon>
    </lineage>
</organism>
<dbReference type="GO" id="GO:0015209">
    <property type="term" value="F:cytosine transmembrane transporter activity"/>
    <property type="evidence" value="ECO:0007669"/>
    <property type="project" value="InterPro"/>
</dbReference>
<dbReference type="AlphaFoldDB" id="A0AB94IU75"/>
<feature type="transmembrane region" description="Helical" evidence="1">
    <location>
        <begin position="74"/>
        <end position="98"/>
    </location>
</feature>
<feature type="transmembrane region" description="Helical" evidence="1">
    <location>
        <begin position="47"/>
        <end position="68"/>
    </location>
</feature>
<keyword evidence="3" id="KW-1185">Reference proteome</keyword>
<sequence length="547" mass="60443">MANRDVKDLENHSESLFFDTRDMERRLHSTSDKDDYGTRRVPGDWRFGAWSSAWSWMGLSTAIAYPLTGALLTLAFGATSVIIGFLISMVLVGFGVYYTSMKSANEGIGKDLMSRSSYGYLGSVLNTLFVGIYLAILFSLETSVIAGSLAEFLPSIPFWLLVILIIAVFVPLGIYGMVWIAKLQTVTFFLYVVGIGLVFIGLFSGWSELTSAAFAGEWWKLNPNNVPTSWLTIIGATGAWMGAFGFMNIFASTDITRMTRRSERKKIAVLQIIINSFINSFLIGAMGIFFLASSKGVNPDPGVTFVWVLGPLGLLLVFVTQLRGNVMNMYLGTLAFENVLAQLTKKSFMRSWLLIPFVIIGFIMVVSPFLQYFSTIATIAGVIFASWVGSTFGEAMLVRPFGNIPKWSEFRRAYLPNINWIGFTSLIVSIIVGMVATFGIWGDILKASSVFVSLLFAFILPVTIAAALGKEKTIQQYFKRIPEIPAVETDTMTCFVTGEIEHKSDFVLCPFHSDNWISSTACATETRCNKMCQFNAVPNPVAIDQSL</sequence>
<evidence type="ECO:0000313" key="3">
    <source>
        <dbReference type="Proteomes" id="UP000018877"/>
    </source>
</evidence>
<comment type="caution">
    <text evidence="2">The sequence shown here is derived from an EMBL/GenBank/DDBJ whole genome shotgun (WGS) entry which is preliminary data.</text>
</comment>
<feature type="transmembrane region" description="Helical" evidence="1">
    <location>
        <begin position="376"/>
        <end position="397"/>
    </location>
</feature>
<evidence type="ECO:0000313" key="2">
    <source>
        <dbReference type="EMBL" id="ETI70503.1"/>
    </source>
</evidence>
<dbReference type="InterPro" id="IPR030191">
    <property type="entry name" value="CodB"/>
</dbReference>
<dbReference type="EMBL" id="ALAN01000015">
    <property type="protein sequence ID" value="ETI70503.1"/>
    <property type="molecule type" value="Genomic_DNA"/>
</dbReference>
<dbReference type="Proteomes" id="UP000018877">
    <property type="component" value="Unassembled WGS sequence"/>
</dbReference>
<feature type="transmembrane region" description="Helical" evidence="1">
    <location>
        <begin position="304"/>
        <end position="322"/>
    </location>
</feature>
<dbReference type="RefSeq" id="WP_024026639.1">
    <property type="nucleotide sequence ID" value="NZ_ALAN01000015.1"/>
</dbReference>
<dbReference type="PANTHER" id="PTHR30569:SF0">
    <property type="entry name" value="CYTOSINE PERMEASE"/>
    <property type="match status" value="1"/>
</dbReference>
<accession>A0AB94IU75</accession>
<feature type="transmembrane region" description="Helical" evidence="1">
    <location>
        <begin position="352"/>
        <end position="370"/>
    </location>
</feature>
<gene>
    <name evidence="2" type="ORF">BAVI_02104</name>
</gene>
<feature type="transmembrane region" description="Helical" evidence="1">
    <location>
        <begin position="118"/>
        <end position="138"/>
    </location>
</feature>
<feature type="transmembrane region" description="Helical" evidence="1">
    <location>
        <begin position="447"/>
        <end position="469"/>
    </location>
</feature>
<protein>
    <submittedName>
        <fullName evidence="2">Two-component hybrid sensor and regulator</fullName>
    </submittedName>
</protein>
<name>A0AB94IU75_9BACI</name>
<dbReference type="PANTHER" id="PTHR30569">
    <property type="entry name" value="CYTOSINE TRANSPORTER CODB"/>
    <property type="match status" value="1"/>
</dbReference>
<keyword evidence="1" id="KW-0812">Transmembrane</keyword>
<proteinExistence type="predicted"/>
<feature type="transmembrane region" description="Helical" evidence="1">
    <location>
        <begin position="418"/>
        <end position="441"/>
    </location>
</feature>
<feature type="transmembrane region" description="Helical" evidence="1">
    <location>
        <begin position="188"/>
        <end position="209"/>
    </location>
</feature>